<reference evidence="2 3" key="1">
    <citation type="submission" date="2020-08" db="EMBL/GenBank/DDBJ databases">
        <title>Genomic Encyclopedia of Type Strains, Phase IV (KMG-IV): sequencing the most valuable type-strain genomes for metagenomic binning, comparative biology and taxonomic classification.</title>
        <authorList>
            <person name="Goeker M."/>
        </authorList>
    </citation>
    <scope>NUCLEOTIDE SEQUENCE [LARGE SCALE GENOMIC DNA]</scope>
    <source>
        <strain evidence="2 3">DSM 14562</strain>
    </source>
</reference>
<dbReference type="Gene3D" id="3.40.50.1820">
    <property type="entry name" value="alpha/beta hydrolase"/>
    <property type="match status" value="1"/>
</dbReference>
<evidence type="ECO:0000313" key="2">
    <source>
        <dbReference type="EMBL" id="MBB4608937.1"/>
    </source>
</evidence>
<dbReference type="Pfam" id="PF00561">
    <property type="entry name" value="Abhydrolase_1"/>
    <property type="match status" value="1"/>
</dbReference>
<accession>A0ABR6K8P1</accession>
<keyword evidence="3" id="KW-1185">Reference proteome</keyword>
<dbReference type="InterPro" id="IPR029058">
    <property type="entry name" value="AB_hydrolase_fold"/>
</dbReference>
<sequence length="251" mass="26672">MDALSLDGDVVAVIPPPSKTLWAAELPRALWMGATWWRHRASLTAAPEGDGRTVMALPGLFNTDGSNIVLRRYLTAKGYRVHGWGLGRNRGVRSVGAEAERLIARIESLSDQGPVTLIGISLGGIMARMAAQARPDLVAGVITIASPYAGPPRATNVWRAFERLTGERVDDPAVIARSTTIAGPLPCPSAAIWSRNDGLVAGTICRDDTTPAVEVTSSHLWVQHRPQVLAAVATILAGWPPPVSDQSLAAR</sequence>
<feature type="domain" description="AB hydrolase-1" evidence="1">
    <location>
        <begin position="100"/>
        <end position="151"/>
    </location>
</feature>
<dbReference type="SUPFAM" id="SSF53474">
    <property type="entry name" value="alpha/beta-Hydrolases"/>
    <property type="match status" value="1"/>
</dbReference>
<dbReference type="EMBL" id="JACHNX010000003">
    <property type="protein sequence ID" value="MBB4608937.1"/>
    <property type="molecule type" value="Genomic_DNA"/>
</dbReference>
<dbReference type="RefSeq" id="WP_338112349.1">
    <property type="nucleotide sequence ID" value="NZ_JACHNX010000003.1"/>
</dbReference>
<organism evidence="2 3">
    <name type="scientific">Sphingomonas yabuuchiae</name>
    <dbReference type="NCBI Taxonomy" id="172044"/>
    <lineage>
        <taxon>Bacteria</taxon>
        <taxon>Pseudomonadati</taxon>
        <taxon>Pseudomonadota</taxon>
        <taxon>Alphaproteobacteria</taxon>
        <taxon>Sphingomonadales</taxon>
        <taxon>Sphingomonadaceae</taxon>
        <taxon>Sphingomonas</taxon>
    </lineage>
</organism>
<protein>
    <submittedName>
        <fullName evidence="2">Pimeloyl-ACP methyl ester carboxylesterase</fullName>
    </submittedName>
</protein>
<comment type="caution">
    <text evidence="2">The sequence shown here is derived from an EMBL/GenBank/DDBJ whole genome shotgun (WGS) entry which is preliminary data.</text>
</comment>
<gene>
    <name evidence="2" type="ORF">GGQ89_001144</name>
</gene>
<proteinExistence type="predicted"/>
<dbReference type="InterPro" id="IPR000073">
    <property type="entry name" value="AB_hydrolase_1"/>
</dbReference>
<evidence type="ECO:0000313" key="3">
    <source>
        <dbReference type="Proteomes" id="UP000584663"/>
    </source>
</evidence>
<dbReference type="Proteomes" id="UP000584663">
    <property type="component" value="Unassembled WGS sequence"/>
</dbReference>
<evidence type="ECO:0000259" key="1">
    <source>
        <dbReference type="Pfam" id="PF00561"/>
    </source>
</evidence>
<name>A0ABR6K8P1_9SPHN</name>